<keyword evidence="4 9" id="KW-0547">Nucleotide-binding</keyword>
<feature type="binding site" evidence="9">
    <location>
        <position position="233"/>
    </location>
    <ligand>
        <name>Mg(2+)</name>
        <dbReference type="ChEBI" id="CHEBI:18420"/>
    </ligand>
</feature>
<comment type="cofactor">
    <cofactor evidence="9">
        <name>Mg(2+)</name>
        <dbReference type="ChEBI" id="CHEBI:18420"/>
    </cofactor>
    <text evidence="9">Binds 1 Mg(2+) ion per monomer.</text>
</comment>
<accession>A0A4P8J1N3</accession>
<evidence type="ECO:0000256" key="8">
    <source>
        <dbReference type="ARBA" id="ARBA00023266"/>
    </source>
</evidence>
<feature type="binding site" description="in other chain" evidence="9">
    <location>
        <begin position="54"/>
        <end position="56"/>
    </location>
    <ligand>
        <name>ATP</name>
        <dbReference type="ChEBI" id="CHEBI:30616"/>
        <note>ligand shared between dimeric partners</note>
    </ligand>
</feature>
<dbReference type="OrthoDB" id="9767928at2"/>
<dbReference type="GO" id="GO:0016260">
    <property type="term" value="P:selenocysteine biosynthetic process"/>
    <property type="evidence" value="ECO:0007669"/>
    <property type="project" value="InterPro"/>
</dbReference>
<protein>
    <recommendedName>
        <fullName evidence="9">Selenide, water dikinase</fullName>
        <ecNumber evidence="9">2.7.9.3</ecNumber>
    </recommendedName>
    <alternativeName>
        <fullName evidence="9">Selenium donor protein</fullName>
    </alternativeName>
    <alternativeName>
        <fullName evidence="9">Selenophosphate synthase</fullName>
    </alternativeName>
</protein>
<comment type="subunit">
    <text evidence="9">Homodimer.</text>
</comment>
<dbReference type="Gene3D" id="3.30.1330.10">
    <property type="entry name" value="PurM-like, N-terminal domain"/>
    <property type="match status" value="1"/>
</dbReference>
<comment type="similarity">
    <text evidence="1 9">Belongs to the selenophosphate synthase 1 family. Class I subfamily.</text>
</comment>
<dbReference type="Gene3D" id="3.90.650.10">
    <property type="entry name" value="PurM-like C-terminal domain"/>
    <property type="match status" value="1"/>
</dbReference>
<feature type="binding site" evidence="9">
    <location>
        <begin position="145"/>
        <end position="147"/>
    </location>
    <ligand>
        <name>ATP</name>
        <dbReference type="ChEBI" id="CHEBI:30616"/>
        <note>ligand shared between dimeric partners</note>
    </ligand>
</feature>
<dbReference type="Proteomes" id="UP000298656">
    <property type="component" value="Chromosome 2"/>
</dbReference>
<keyword evidence="7 9" id="KW-0460">Magnesium</keyword>
<dbReference type="Pfam" id="PF00586">
    <property type="entry name" value="AIRS"/>
    <property type="match status" value="1"/>
</dbReference>
<comment type="catalytic activity">
    <reaction evidence="9">
        <text>hydrogenselenide + ATP + H2O = selenophosphate + AMP + phosphate + 2 H(+)</text>
        <dbReference type="Rhea" id="RHEA:18737"/>
        <dbReference type="ChEBI" id="CHEBI:15377"/>
        <dbReference type="ChEBI" id="CHEBI:15378"/>
        <dbReference type="ChEBI" id="CHEBI:16144"/>
        <dbReference type="ChEBI" id="CHEBI:29317"/>
        <dbReference type="ChEBI" id="CHEBI:30616"/>
        <dbReference type="ChEBI" id="CHEBI:43474"/>
        <dbReference type="ChEBI" id="CHEBI:456215"/>
        <dbReference type="EC" id="2.7.9.3"/>
    </reaction>
</comment>
<keyword evidence="3 9" id="KW-0479">Metal-binding</keyword>
<feature type="binding site" evidence="9">
    <location>
        <position position="97"/>
    </location>
    <ligand>
        <name>Mg(2+)</name>
        <dbReference type="ChEBI" id="CHEBI:18420"/>
    </ligand>
</feature>
<dbReference type="GO" id="GO:0005524">
    <property type="term" value="F:ATP binding"/>
    <property type="evidence" value="ECO:0007669"/>
    <property type="project" value="UniProtKB-UniRule"/>
</dbReference>
<dbReference type="InterPro" id="IPR036921">
    <property type="entry name" value="PurM-like_N_sf"/>
</dbReference>
<dbReference type="KEGG" id="tvl:FAZ95_33400"/>
<feature type="binding site" description="in other chain" evidence="9">
    <location>
        <position position="26"/>
    </location>
    <ligand>
        <name>ATP</name>
        <dbReference type="ChEBI" id="CHEBI:30616"/>
        <note>ligand shared between dimeric partners</note>
    </ligand>
</feature>
<dbReference type="InterPro" id="IPR016188">
    <property type="entry name" value="PurM-like_N"/>
</dbReference>
<feature type="binding site" description="in other chain" evidence="9">
    <location>
        <position position="97"/>
    </location>
    <ligand>
        <name>ATP</name>
        <dbReference type="ChEBI" id="CHEBI:30616"/>
        <note>ligand shared between dimeric partners</note>
    </ligand>
</feature>
<dbReference type="RefSeq" id="WP_137336662.1">
    <property type="nucleotide sequence ID" value="NZ_CP040078.1"/>
</dbReference>
<proteinExistence type="inferred from homology"/>
<evidence type="ECO:0000256" key="6">
    <source>
        <dbReference type="ARBA" id="ARBA00022840"/>
    </source>
</evidence>
<feature type="binding site" description="in other chain" evidence="9">
    <location>
        <position position="74"/>
    </location>
    <ligand>
        <name>ATP</name>
        <dbReference type="ChEBI" id="CHEBI:30616"/>
        <note>ligand shared between dimeric partners</note>
    </ligand>
</feature>
<evidence type="ECO:0000259" key="10">
    <source>
        <dbReference type="Pfam" id="PF00586"/>
    </source>
</evidence>
<dbReference type="NCBIfam" id="NF002098">
    <property type="entry name" value="PRK00943.1"/>
    <property type="match status" value="1"/>
</dbReference>
<keyword evidence="13" id="KW-1185">Reference proteome</keyword>
<evidence type="ECO:0000259" key="11">
    <source>
        <dbReference type="Pfam" id="PF02769"/>
    </source>
</evidence>
<evidence type="ECO:0000313" key="12">
    <source>
        <dbReference type="EMBL" id="QCP53893.1"/>
    </source>
</evidence>
<dbReference type="InterPro" id="IPR036676">
    <property type="entry name" value="PurM-like_C_sf"/>
</dbReference>
<dbReference type="GO" id="GO:0004756">
    <property type="term" value="F:selenide, water dikinase activity"/>
    <property type="evidence" value="ECO:0007669"/>
    <property type="project" value="UniProtKB-UniRule"/>
</dbReference>
<dbReference type="InterPro" id="IPR004536">
    <property type="entry name" value="SPS/SelD"/>
</dbReference>
<reference evidence="12 13" key="1">
    <citation type="submission" date="2019-05" db="EMBL/GenBank/DDBJ databases">
        <title>Burkholderia sp. DHOD12, isolated from subtropical forest soil.</title>
        <authorList>
            <person name="Gao Z.-H."/>
            <person name="Qiu L.-H."/>
        </authorList>
    </citation>
    <scope>NUCLEOTIDE SEQUENCE [LARGE SCALE GENOMIC DNA]</scope>
    <source>
        <strain evidence="12 13">DHOD12</strain>
    </source>
</reference>
<dbReference type="EC" id="2.7.9.3" evidence="9"/>
<dbReference type="CDD" id="cd02195">
    <property type="entry name" value="SelD"/>
    <property type="match status" value="1"/>
</dbReference>
<feature type="binding site" evidence="9">
    <location>
        <position position="57"/>
    </location>
    <ligand>
        <name>Mg(2+)</name>
        <dbReference type="ChEBI" id="CHEBI:18420"/>
    </ligand>
</feature>
<dbReference type="GO" id="GO:0005737">
    <property type="term" value="C:cytoplasm"/>
    <property type="evidence" value="ECO:0007669"/>
    <property type="project" value="TreeGrafter"/>
</dbReference>
<evidence type="ECO:0000256" key="1">
    <source>
        <dbReference type="ARBA" id="ARBA00008026"/>
    </source>
</evidence>
<dbReference type="AlphaFoldDB" id="A0A4P8J1N3"/>
<dbReference type="InterPro" id="IPR010918">
    <property type="entry name" value="PurM-like_C_dom"/>
</dbReference>
<evidence type="ECO:0000256" key="9">
    <source>
        <dbReference type="HAMAP-Rule" id="MF_00625"/>
    </source>
</evidence>
<keyword evidence="6 9" id="KW-0067">ATP-binding</keyword>
<feature type="domain" description="PurM-like N-terminal" evidence="10">
    <location>
        <begin position="56"/>
        <end position="163"/>
    </location>
</feature>
<feature type="site" description="Important for catalytic activity" evidence="9">
    <location>
        <position position="26"/>
    </location>
</feature>
<dbReference type="EMBL" id="CP040078">
    <property type="protein sequence ID" value="QCP53893.1"/>
    <property type="molecule type" value="Genomic_DNA"/>
</dbReference>
<evidence type="ECO:0000256" key="7">
    <source>
        <dbReference type="ARBA" id="ARBA00022842"/>
    </source>
</evidence>
<dbReference type="GO" id="GO:0000287">
    <property type="term" value="F:magnesium ion binding"/>
    <property type="evidence" value="ECO:0007669"/>
    <property type="project" value="UniProtKB-UniRule"/>
</dbReference>
<name>A0A4P8J1N3_9BURK</name>
<dbReference type="InterPro" id="IPR023061">
    <property type="entry name" value="SelD_I"/>
</dbReference>
<dbReference type="NCBIfam" id="TIGR00476">
    <property type="entry name" value="selD"/>
    <property type="match status" value="1"/>
</dbReference>
<sequence>MNSTSPQNGPAPRLTELSHGGGCGCKIAPGVLAELLKRAAPMPAFPDLLVGSETADDAAVYRLNDEQAIVATTDFFMPIVDDPYDFGRIAATNALSDIYAMGGKPLFALALVGMPINVLPHETIARVLEGGEAVCAEAGIPVAGGHSIDSVEPIYGLAAIGVVHPKRVARNAGARAGDVLVLGKPLGVGILSAALKKGKLDDAGYAAMIAATTRLNRPGTALAALDGVHAMTDVTGFGLLGHLLELCRGAQLAARVDYAALPWLEPAPELARAGLVTGASGRNWAAYGAQVELSPGLPAIAQALLTDPQTSGGLLVSCDAASVPAVLDGLRTGGFDQAAVIGSMAEGAPRVVVE</sequence>
<evidence type="ECO:0000313" key="13">
    <source>
        <dbReference type="Proteomes" id="UP000298656"/>
    </source>
</evidence>
<keyword evidence="5 9" id="KW-0418">Kinase</keyword>
<evidence type="ECO:0000256" key="5">
    <source>
        <dbReference type="ARBA" id="ARBA00022777"/>
    </source>
</evidence>
<keyword evidence="8 9" id="KW-0711">Selenium</keyword>
<gene>
    <name evidence="9 12" type="primary">selD</name>
    <name evidence="12" type="ORF">FAZ95_33400</name>
</gene>
<dbReference type="HAMAP" id="MF_00625">
    <property type="entry name" value="SelD"/>
    <property type="match status" value="1"/>
</dbReference>
<dbReference type="PIRSF" id="PIRSF036407">
    <property type="entry name" value="Selenphspht_syn"/>
    <property type="match status" value="1"/>
</dbReference>
<comment type="function">
    <text evidence="9">Synthesizes selenophosphate from selenide and ATP.</text>
</comment>
<dbReference type="SUPFAM" id="SSF55326">
    <property type="entry name" value="PurM N-terminal domain-like"/>
    <property type="match status" value="1"/>
</dbReference>
<evidence type="ECO:0000256" key="2">
    <source>
        <dbReference type="ARBA" id="ARBA00022679"/>
    </source>
</evidence>
<dbReference type="PANTHER" id="PTHR10256">
    <property type="entry name" value="SELENIDE, WATER DIKINASE"/>
    <property type="match status" value="1"/>
</dbReference>
<dbReference type="Pfam" id="PF02769">
    <property type="entry name" value="AIRS_C"/>
    <property type="match status" value="1"/>
</dbReference>
<feature type="domain" description="PurM-like C-terminal" evidence="11">
    <location>
        <begin position="175"/>
        <end position="348"/>
    </location>
</feature>
<evidence type="ECO:0000256" key="4">
    <source>
        <dbReference type="ARBA" id="ARBA00022741"/>
    </source>
</evidence>
<dbReference type="FunFam" id="3.30.1330.10:FF:000003">
    <property type="entry name" value="Selenide, water dikinase"/>
    <property type="match status" value="1"/>
</dbReference>
<dbReference type="PANTHER" id="PTHR10256:SF0">
    <property type="entry name" value="INACTIVE SELENIDE, WATER DIKINASE-LIKE PROTEIN-RELATED"/>
    <property type="match status" value="1"/>
</dbReference>
<feature type="active site" evidence="9">
    <location>
        <position position="23"/>
    </location>
</feature>
<evidence type="ECO:0000256" key="3">
    <source>
        <dbReference type="ARBA" id="ARBA00022723"/>
    </source>
</evidence>
<keyword evidence="2 9" id="KW-0808">Transferase</keyword>
<dbReference type="SUPFAM" id="SSF56042">
    <property type="entry name" value="PurM C-terminal domain-like"/>
    <property type="match status" value="1"/>
</dbReference>
<organism evidence="12 13">
    <name type="scientific">Trinickia violacea</name>
    <dbReference type="NCBI Taxonomy" id="2571746"/>
    <lineage>
        <taxon>Bacteria</taxon>
        <taxon>Pseudomonadati</taxon>
        <taxon>Pseudomonadota</taxon>
        <taxon>Betaproteobacteria</taxon>
        <taxon>Burkholderiales</taxon>
        <taxon>Burkholderiaceae</taxon>
        <taxon>Trinickia</taxon>
    </lineage>
</organism>